<dbReference type="InterPro" id="IPR013424">
    <property type="entry name" value="Ice-binding_C"/>
</dbReference>
<name>A0A3N7HRM8_9BURK</name>
<feature type="chain" id="PRO_5017958449" evidence="1">
    <location>
        <begin position="32"/>
        <end position="224"/>
    </location>
</feature>
<evidence type="ECO:0000259" key="2">
    <source>
        <dbReference type="Pfam" id="PF07589"/>
    </source>
</evidence>
<reference evidence="3 4" key="1">
    <citation type="submission" date="2018-08" db="EMBL/GenBank/DDBJ databases">
        <authorList>
            <person name="Khan S.A."/>
            <person name="Jeon C.O."/>
            <person name="Chun B.H."/>
            <person name="Jeong S.E."/>
        </authorList>
    </citation>
    <scope>NUCLEOTIDE SEQUENCE [LARGE SCALE GENOMIC DNA]</scope>
    <source>
        <strain evidence="3 4">S-16</strain>
    </source>
</reference>
<organism evidence="3 4">
    <name type="scientific">Piscinibacter terrae</name>
    <dbReference type="NCBI Taxonomy" id="2496871"/>
    <lineage>
        <taxon>Bacteria</taxon>
        <taxon>Pseudomonadati</taxon>
        <taxon>Pseudomonadota</taxon>
        <taxon>Betaproteobacteria</taxon>
        <taxon>Burkholderiales</taxon>
        <taxon>Sphaerotilaceae</taxon>
        <taxon>Piscinibacter</taxon>
    </lineage>
</organism>
<reference evidence="3 4" key="2">
    <citation type="submission" date="2018-12" db="EMBL/GenBank/DDBJ databases">
        <title>Rhizobacter gummiphilus sp. nov., a rubber-degrading bacterium isolated from the soil of a botanical garden in Japan.</title>
        <authorList>
            <person name="Shunsuke S.S."/>
        </authorList>
    </citation>
    <scope>NUCLEOTIDE SEQUENCE [LARGE SCALE GENOMIC DNA]</scope>
    <source>
        <strain evidence="3 4">S-16</strain>
    </source>
</reference>
<accession>A0A3N7HRM8</accession>
<dbReference type="AlphaFoldDB" id="A0A3N7HRM8"/>
<feature type="signal peptide" evidence="1">
    <location>
        <begin position="1"/>
        <end position="31"/>
    </location>
</feature>
<dbReference type="RefSeq" id="WP_124540923.1">
    <property type="nucleotide sequence ID" value="NZ_QUSW01000003.1"/>
</dbReference>
<proteinExistence type="predicted"/>
<sequence length="224" mass="22922">MRLTSLVRRACGTLAAGAAVSLSAISTQVHATEVVFSTDPFLGSTALTTPGRQVFAGQERFLSGFNLASDSFVFNAATFGLGNSLSFVNSLSGGIPAAGADVIVLQDTDNDGNPATPFAAGTAASVIAGKVSTDHAGFFIYHNSVLDVNRLVFSTNLNDPAADLSILARITSPTGLDAINALPQFTNANFVSSVPEPSTAALAAIGLAGVMLMRRRSKMAEPAA</sequence>
<dbReference type="Pfam" id="PF07589">
    <property type="entry name" value="PEP-CTERM"/>
    <property type="match status" value="1"/>
</dbReference>
<keyword evidence="4" id="KW-1185">Reference proteome</keyword>
<evidence type="ECO:0000256" key="1">
    <source>
        <dbReference type="SAM" id="SignalP"/>
    </source>
</evidence>
<dbReference type="OrthoDB" id="9152296at2"/>
<evidence type="ECO:0000313" key="3">
    <source>
        <dbReference type="EMBL" id="RQP24393.1"/>
    </source>
</evidence>
<gene>
    <name evidence="3" type="ORF">DZC73_13950</name>
</gene>
<comment type="caution">
    <text evidence="3">The sequence shown here is derived from an EMBL/GenBank/DDBJ whole genome shotgun (WGS) entry which is preliminary data.</text>
</comment>
<feature type="domain" description="Ice-binding protein C-terminal" evidence="2">
    <location>
        <begin position="193"/>
        <end position="216"/>
    </location>
</feature>
<dbReference type="NCBIfam" id="TIGR02595">
    <property type="entry name" value="PEP_CTERM"/>
    <property type="match status" value="1"/>
</dbReference>
<dbReference type="EMBL" id="QUSW01000003">
    <property type="protein sequence ID" value="RQP24393.1"/>
    <property type="molecule type" value="Genomic_DNA"/>
</dbReference>
<dbReference type="Proteomes" id="UP000267464">
    <property type="component" value="Unassembled WGS sequence"/>
</dbReference>
<keyword evidence="1" id="KW-0732">Signal</keyword>
<protein>
    <submittedName>
        <fullName evidence="3">PEP-CTERM sorting domain-containing protein</fullName>
    </submittedName>
</protein>
<evidence type="ECO:0000313" key="4">
    <source>
        <dbReference type="Proteomes" id="UP000267464"/>
    </source>
</evidence>